<sequence>MPDLSRVARDHLPGSHGAASFEFTFAGPLHLVLPVVGQLRVETDAIEVHYGPWWFRTPRSNLAAVRARPGQVTLIFREPVHGHEPVGVRHHELTLAVDDPDRVARSLLRAPNATGRPRPPGASARSEQQRQKR</sequence>
<proteinExistence type="predicted"/>
<evidence type="ECO:0000313" key="3">
    <source>
        <dbReference type="Proteomes" id="UP000004926"/>
    </source>
</evidence>
<accession>H5X1L0</accession>
<protein>
    <submittedName>
        <fullName evidence="2">Uncharacterized protein</fullName>
    </submittedName>
</protein>
<dbReference type="STRING" id="882083.SacmaDRAFT_1527"/>
<dbReference type="Proteomes" id="UP000004926">
    <property type="component" value="Chromosome"/>
</dbReference>
<evidence type="ECO:0000313" key="2">
    <source>
        <dbReference type="EMBL" id="EHR49803.1"/>
    </source>
</evidence>
<dbReference type="HOGENOM" id="CLU_155306_0_0_11"/>
<gene>
    <name evidence="2" type="ORF">SacmaDRAFT_1527</name>
</gene>
<dbReference type="EMBL" id="CM001439">
    <property type="protein sequence ID" value="EHR49803.1"/>
    <property type="molecule type" value="Genomic_DNA"/>
</dbReference>
<organism evidence="2 3">
    <name type="scientific">Saccharomonospora marina XMU15</name>
    <dbReference type="NCBI Taxonomy" id="882083"/>
    <lineage>
        <taxon>Bacteria</taxon>
        <taxon>Bacillati</taxon>
        <taxon>Actinomycetota</taxon>
        <taxon>Actinomycetes</taxon>
        <taxon>Pseudonocardiales</taxon>
        <taxon>Pseudonocardiaceae</taxon>
        <taxon>Saccharomonospora</taxon>
    </lineage>
</organism>
<feature type="region of interest" description="Disordered" evidence="1">
    <location>
        <begin position="104"/>
        <end position="133"/>
    </location>
</feature>
<evidence type="ECO:0000256" key="1">
    <source>
        <dbReference type="SAM" id="MobiDB-lite"/>
    </source>
</evidence>
<keyword evidence="3" id="KW-1185">Reference proteome</keyword>
<name>H5X1L0_9PSEU</name>
<reference evidence="2 3" key="1">
    <citation type="journal article" date="2012" name="Stand. Genomic Sci.">
        <title>Genome sequence of the ocean sediment bacterium Saccharomonospora marina type strain (XMU15(T)).</title>
        <authorList>
            <person name="Klenk H.P."/>
            <person name="Lu M."/>
            <person name="Lucas S."/>
            <person name="Lapidus A."/>
            <person name="Copeland A."/>
            <person name="Pitluck S."/>
            <person name="Goodwin L.A."/>
            <person name="Han C."/>
            <person name="Tapia R."/>
            <person name="Brambilla E.M."/>
            <person name="Potter G."/>
            <person name="Land M."/>
            <person name="Ivanova N."/>
            <person name="Rohde M."/>
            <person name="Goker M."/>
            <person name="Detter J.C."/>
            <person name="Li W.J."/>
            <person name="Kyrpides N.C."/>
            <person name="Woyke T."/>
        </authorList>
    </citation>
    <scope>NUCLEOTIDE SEQUENCE [LARGE SCALE GENOMIC DNA]</scope>
    <source>
        <strain evidence="2 3">XMU15</strain>
    </source>
</reference>
<dbReference type="AlphaFoldDB" id="H5X1L0"/>